<dbReference type="PANTHER" id="PTHR11952:SF10">
    <property type="entry name" value="16S RRNA PROCESSING PROTEIN RIMM FAMILY"/>
    <property type="match status" value="1"/>
</dbReference>
<dbReference type="InterPro" id="IPR009000">
    <property type="entry name" value="Transl_B-barrel_sf"/>
</dbReference>
<dbReference type="GO" id="GO:0003977">
    <property type="term" value="F:UDP-N-acetylglucosamine diphosphorylase activity"/>
    <property type="evidence" value="ECO:0007669"/>
    <property type="project" value="TreeGrafter"/>
</dbReference>
<dbReference type="GO" id="GO:0006048">
    <property type="term" value="P:UDP-N-acetylglucosamine biosynthetic process"/>
    <property type="evidence" value="ECO:0007669"/>
    <property type="project" value="TreeGrafter"/>
</dbReference>
<evidence type="ECO:0000313" key="4">
    <source>
        <dbReference type="Proteomes" id="UP001168098"/>
    </source>
</evidence>
<dbReference type="SUPFAM" id="SSF50346">
    <property type="entry name" value="PRC-barrel domain"/>
    <property type="match status" value="1"/>
</dbReference>
<dbReference type="Pfam" id="PF01782">
    <property type="entry name" value="RimM"/>
    <property type="match status" value="1"/>
</dbReference>
<dbReference type="InterPro" id="IPR036976">
    <property type="entry name" value="RimM_N_sf"/>
</dbReference>
<dbReference type="Proteomes" id="UP001168098">
    <property type="component" value="Unassembled WGS sequence"/>
</dbReference>
<feature type="domain" description="Ribosome maturation factor RimM PRC barrel" evidence="2">
    <location>
        <begin position="181"/>
        <end position="266"/>
    </location>
</feature>
<dbReference type="Pfam" id="PF24986">
    <property type="entry name" value="PRC_RimM"/>
    <property type="match status" value="1"/>
</dbReference>
<dbReference type="PANTHER" id="PTHR11952">
    <property type="entry name" value="UDP- GLUCOSE PYROPHOSPHORYLASE"/>
    <property type="match status" value="1"/>
</dbReference>
<dbReference type="SUPFAM" id="SSF50447">
    <property type="entry name" value="Translation proteins"/>
    <property type="match status" value="1"/>
</dbReference>
<dbReference type="InterPro" id="IPR039741">
    <property type="entry name" value="UDP-sugar_pyrophosphorylase"/>
</dbReference>
<sequence length="665" mass="74581">MQRSSLLCSSSSFSPLPTALPTSNHLALPVRGRPTRPVVASVRLPLTRLRNYRHTLSPLHSTATEEVLETSKVESEFVEVGYISSVHGLQGEIRVKPNTDFPELRFAEPGIRWLRQQFSGKETIREVELVEGRGHPGQKTWILKFGGIDTVEQAKQLVGSSLLVREDDRPELEEGEFYSRDLVGMRVTLKETGEPVGTVVNVFSTGANDLLQVMLDPSVKTPDQTGNPKSETGVSGPLVWVPFVEAIVPNVDMNKREMQITPPKGLLELNLRSHERSKKERRQLEWKQRRKFQRRLIAAKKKLHEMEQQHVFHGFRFGQKAQRSLLADQIVGVNSKLLQQALQNIELSSQRWRSSEFISAKLTKLGQRTLKVSKKCLTTPGSEEKLDSNFELQEKGLHLMSKGKMAIVLFVNDSEKHGRCSVPELVDSESAGNSTSLLQTLLSDDRISLKKEDHVSVPLIMVSPAHEVHSLENLFSNHDHFAFDPKKVWFLEDEKLPVVSNSLGGENTQKILMKSPWEILQTSVGSGGVISLLSSENILDNLSEMGVEYIEICSVNEEFVGGHSLLGLVSSLESDVGIQISEGIEDIEENFHMIFSMKFMNKLTKQMQKLQFHGIPKLNSHVEMVEKEWVDVTPSSPNSLELGCSIYSSLDACSLDKVCVVEIRE</sequence>
<dbReference type="InterPro" id="IPR029044">
    <property type="entry name" value="Nucleotide-diphossugar_trans"/>
</dbReference>
<dbReference type="FunFam" id="3.90.550.10:FF:000281">
    <property type="entry name" value="16S rRNA processing protein RimM family"/>
    <property type="match status" value="1"/>
</dbReference>
<keyword evidence="4" id="KW-1185">Reference proteome</keyword>
<reference evidence="3 4" key="1">
    <citation type="journal article" date="2023" name="BMC Biotechnol.">
        <title>Vitis rotundifolia cv Carlos genome sequencing.</title>
        <authorList>
            <person name="Huff M."/>
            <person name="Hulse-Kemp A."/>
            <person name="Scheffler B."/>
            <person name="Youngblood R."/>
            <person name="Simpson S."/>
            <person name="Babiker E."/>
            <person name="Staton M."/>
        </authorList>
    </citation>
    <scope>NUCLEOTIDE SEQUENCE [LARGE SCALE GENOMIC DNA]</scope>
    <source>
        <tissue evidence="3">Leaf</tissue>
    </source>
</reference>
<dbReference type="Gene3D" id="2.30.30.240">
    <property type="entry name" value="PRC-barrel domain"/>
    <property type="match status" value="1"/>
</dbReference>
<dbReference type="AlphaFoldDB" id="A0AA38ZL86"/>
<dbReference type="HAMAP" id="MF_00014">
    <property type="entry name" value="Ribosome_mat_RimM"/>
    <property type="match status" value="1"/>
</dbReference>
<dbReference type="InterPro" id="IPR011033">
    <property type="entry name" value="PRC_barrel-like_sf"/>
</dbReference>
<dbReference type="GO" id="GO:0043022">
    <property type="term" value="F:ribosome binding"/>
    <property type="evidence" value="ECO:0007669"/>
    <property type="project" value="InterPro"/>
</dbReference>
<dbReference type="GO" id="GO:0005840">
    <property type="term" value="C:ribosome"/>
    <property type="evidence" value="ECO:0007669"/>
    <property type="project" value="InterPro"/>
</dbReference>
<dbReference type="SUPFAM" id="SSF53448">
    <property type="entry name" value="Nucleotide-diphospho-sugar transferases"/>
    <property type="match status" value="1"/>
</dbReference>
<dbReference type="InterPro" id="IPR011961">
    <property type="entry name" value="RimM"/>
</dbReference>
<name>A0AA38ZL86_VITRO</name>
<dbReference type="Gene3D" id="2.40.30.60">
    <property type="entry name" value="RimM"/>
    <property type="match status" value="1"/>
</dbReference>
<dbReference type="EMBL" id="JARBHA010000010">
    <property type="protein sequence ID" value="KAJ9690890.1"/>
    <property type="molecule type" value="Genomic_DNA"/>
</dbReference>
<feature type="domain" description="RimM N-terminal" evidence="1">
    <location>
        <begin position="80"/>
        <end position="168"/>
    </location>
</feature>
<organism evidence="3 4">
    <name type="scientific">Vitis rotundifolia</name>
    <name type="common">Muscadine grape</name>
    <dbReference type="NCBI Taxonomy" id="103349"/>
    <lineage>
        <taxon>Eukaryota</taxon>
        <taxon>Viridiplantae</taxon>
        <taxon>Streptophyta</taxon>
        <taxon>Embryophyta</taxon>
        <taxon>Tracheophyta</taxon>
        <taxon>Spermatophyta</taxon>
        <taxon>Magnoliopsida</taxon>
        <taxon>eudicotyledons</taxon>
        <taxon>Gunneridae</taxon>
        <taxon>Pentapetalae</taxon>
        <taxon>rosids</taxon>
        <taxon>Vitales</taxon>
        <taxon>Vitaceae</taxon>
        <taxon>Viteae</taxon>
        <taxon>Vitis</taxon>
    </lineage>
</organism>
<dbReference type="NCBIfam" id="TIGR02273">
    <property type="entry name" value="16S_RimM"/>
    <property type="match status" value="1"/>
</dbReference>
<proteinExistence type="inferred from homology"/>
<dbReference type="GO" id="GO:0006364">
    <property type="term" value="P:rRNA processing"/>
    <property type="evidence" value="ECO:0007669"/>
    <property type="project" value="InterPro"/>
</dbReference>
<evidence type="ECO:0008006" key="5">
    <source>
        <dbReference type="Google" id="ProtNLM"/>
    </source>
</evidence>
<gene>
    <name evidence="3" type="ORF">PVL29_013177</name>
</gene>
<evidence type="ECO:0000313" key="3">
    <source>
        <dbReference type="EMBL" id="KAJ9690890.1"/>
    </source>
</evidence>
<dbReference type="InterPro" id="IPR002676">
    <property type="entry name" value="RimM_N"/>
</dbReference>
<dbReference type="InterPro" id="IPR056792">
    <property type="entry name" value="PRC_RimM"/>
</dbReference>
<evidence type="ECO:0000259" key="2">
    <source>
        <dbReference type="Pfam" id="PF24986"/>
    </source>
</evidence>
<protein>
    <recommendedName>
        <fullName evidence="5">Ribosome maturation factor RimM</fullName>
    </recommendedName>
</protein>
<accession>A0AA38ZL86</accession>
<dbReference type="FunFam" id="2.30.30.240:FF:000002">
    <property type="entry name" value="Ribosome maturation factor rimM"/>
    <property type="match status" value="1"/>
</dbReference>
<comment type="caution">
    <text evidence="3">The sequence shown here is derived from an EMBL/GenBank/DDBJ whole genome shotgun (WGS) entry which is preliminary data.</text>
</comment>
<evidence type="ECO:0000259" key="1">
    <source>
        <dbReference type="Pfam" id="PF01782"/>
    </source>
</evidence>
<dbReference type="Gene3D" id="3.90.550.10">
    <property type="entry name" value="Spore Coat Polysaccharide Biosynthesis Protein SpsA, Chain A"/>
    <property type="match status" value="1"/>
</dbReference>